<evidence type="ECO:0000313" key="10">
    <source>
        <dbReference type="EMBL" id="JAQ11291.1"/>
    </source>
</evidence>
<dbReference type="PANTHER" id="PTHR23157:SF25">
    <property type="entry name" value="GRIP AND COILED-COIL DOMAIN-CONTAINING PROTEIN 1"/>
    <property type="match status" value="1"/>
</dbReference>
<keyword evidence="3" id="KW-0963">Cytoplasm</keyword>
<feature type="coiled-coil region" evidence="6">
    <location>
        <begin position="422"/>
        <end position="496"/>
    </location>
</feature>
<proteinExistence type="predicted"/>
<sequence length="648" mass="76016">MEHLSKKELLDVISKQQADLGRYKSRLTDLVTAHKALIKEKELLESSLKTLSQKNASKPADSSPEKKEECDVQEKEEEETVETLRAQLTTLMNSLSQLSEEKSRMEALFQADKKQMRSEKLQVENKVKELELRLEHETRSHLAEMENFKSKLIIERHQREKEHNDHGVMIRELQKVMSEERGRREKAESSLETTKNELQRTTEKFHSATKEAADATGQLEAFKQKMNDSKQSSGMTYTKLQQELNLLKQQHLLVTQEEQEKIKEAEEKSKRLAAAHEVRVANLEARLAELSETVGLYDRLRQNDQIAIEKLKDRLVQLEKEHGEEKSDSSSEDIVDKLRHIKRSIELSSLTSEKPIDLKALFFEIFEDNNVTLDVHKQCHEEFDQLKREFDQYRQQFCITQQSPSQSYHPEGSKEQEWKSQIKKYNERILNLHSQMEDMECKHKKELDSHKKFYLQQLEKHTEKLADAESLRKHQVMNLESQLAKQRERFMQVVDEKDQELTDLRESLTSLAPRRVSTDKITEGDGMVLHYSEELARRDVELSRLRKEKLKLENELRDVRRELAQLVSHEQHLTSLLQSQLQRFEQCQSREGANLEYLKNVVFNFLLSSDSGSKTHMLNAITAVLKFTDAEKSKIVQQSWWHKPHTQK</sequence>
<evidence type="ECO:0000256" key="1">
    <source>
        <dbReference type="ARBA" id="ARBA00004184"/>
    </source>
</evidence>
<feature type="coiled-coil region" evidence="6">
    <location>
        <begin position="237"/>
        <end position="328"/>
    </location>
</feature>
<organism evidence="9">
    <name type="scientific">Lygus hesperus</name>
    <name type="common">Western plant bug</name>
    <dbReference type="NCBI Taxonomy" id="30085"/>
    <lineage>
        <taxon>Eukaryota</taxon>
        <taxon>Metazoa</taxon>
        <taxon>Ecdysozoa</taxon>
        <taxon>Arthropoda</taxon>
        <taxon>Hexapoda</taxon>
        <taxon>Insecta</taxon>
        <taxon>Pterygota</taxon>
        <taxon>Neoptera</taxon>
        <taxon>Paraneoptera</taxon>
        <taxon>Hemiptera</taxon>
        <taxon>Heteroptera</taxon>
        <taxon>Panheteroptera</taxon>
        <taxon>Cimicomorpha</taxon>
        <taxon>Miridae</taxon>
        <taxon>Mirini</taxon>
        <taxon>Lygus</taxon>
    </lineage>
</organism>
<dbReference type="Gene3D" id="1.10.220.60">
    <property type="entry name" value="GRIP domain"/>
    <property type="match status" value="1"/>
</dbReference>
<dbReference type="Pfam" id="PF01465">
    <property type="entry name" value="GRIP"/>
    <property type="match status" value="1"/>
</dbReference>
<dbReference type="InterPro" id="IPR051952">
    <property type="entry name" value="Golgi-autophagy_related"/>
</dbReference>
<dbReference type="EMBL" id="GDHC01007338">
    <property type="protein sequence ID" value="JAQ11291.1"/>
    <property type="molecule type" value="Transcribed_RNA"/>
</dbReference>
<keyword evidence="4 6" id="KW-0175">Coiled coil</keyword>
<feature type="region of interest" description="Disordered" evidence="7">
    <location>
        <begin position="177"/>
        <end position="201"/>
    </location>
</feature>
<dbReference type="AlphaFoldDB" id="A0A146L3I8"/>
<feature type="compositionally biased region" description="Basic and acidic residues" evidence="7">
    <location>
        <begin position="63"/>
        <end position="73"/>
    </location>
</feature>
<protein>
    <submittedName>
        <fullName evidence="9">GRIP and coiled-coil domain-containing protein 1</fullName>
    </submittedName>
</protein>
<evidence type="ECO:0000256" key="4">
    <source>
        <dbReference type="ARBA" id="ARBA00023054"/>
    </source>
</evidence>
<evidence type="ECO:0000256" key="2">
    <source>
        <dbReference type="ARBA" id="ARBA00004496"/>
    </source>
</evidence>
<dbReference type="GO" id="GO:0005794">
    <property type="term" value="C:Golgi apparatus"/>
    <property type="evidence" value="ECO:0007669"/>
    <property type="project" value="TreeGrafter"/>
</dbReference>
<dbReference type="EMBL" id="GDHC01015661">
    <property type="protein sequence ID" value="JAQ02968.1"/>
    <property type="molecule type" value="Transcribed_RNA"/>
</dbReference>
<feature type="coiled-coil region" evidence="6">
    <location>
        <begin position="535"/>
        <end position="569"/>
    </location>
</feature>
<keyword evidence="5" id="KW-0472">Membrane</keyword>
<feature type="domain" description="GRIP" evidence="8">
    <location>
        <begin position="588"/>
        <end position="638"/>
    </location>
</feature>
<accession>A0A146L3I8</accession>
<evidence type="ECO:0000256" key="6">
    <source>
        <dbReference type="SAM" id="Coils"/>
    </source>
</evidence>
<gene>
    <name evidence="9" type="primary">GCC1_0</name>
    <name evidence="10" type="synonym">GCC1_3</name>
    <name evidence="10" type="ORF">g.62568</name>
    <name evidence="9" type="ORF">g.62569</name>
</gene>
<evidence type="ECO:0000256" key="3">
    <source>
        <dbReference type="ARBA" id="ARBA00022490"/>
    </source>
</evidence>
<evidence type="ECO:0000256" key="5">
    <source>
        <dbReference type="ARBA" id="ARBA00023136"/>
    </source>
</evidence>
<feature type="region of interest" description="Disordered" evidence="7">
    <location>
        <begin position="50"/>
        <end position="79"/>
    </location>
</feature>
<reference evidence="9" key="1">
    <citation type="journal article" date="2016" name="Gigascience">
        <title>De novo construction of an expanded transcriptome assembly for the western tarnished plant bug, Lygus hesperus.</title>
        <authorList>
            <person name="Tassone E.E."/>
            <person name="Geib S.M."/>
            <person name="Hall B."/>
            <person name="Fabrick J.A."/>
            <person name="Brent C.S."/>
            <person name="Hull J.J."/>
        </authorList>
    </citation>
    <scope>NUCLEOTIDE SEQUENCE</scope>
</reference>
<dbReference type="SMART" id="SM00755">
    <property type="entry name" value="Grip"/>
    <property type="match status" value="1"/>
</dbReference>
<evidence type="ECO:0000259" key="8">
    <source>
        <dbReference type="PROSITE" id="PS50913"/>
    </source>
</evidence>
<evidence type="ECO:0000256" key="7">
    <source>
        <dbReference type="SAM" id="MobiDB-lite"/>
    </source>
</evidence>
<dbReference type="PROSITE" id="PS50913">
    <property type="entry name" value="GRIP"/>
    <property type="match status" value="1"/>
</dbReference>
<comment type="subcellular location">
    <subcellularLocation>
        <location evidence="2">Cytoplasm</location>
    </subcellularLocation>
    <subcellularLocation>
        <location evidence="1">Endomembrane system</location>
        <topology evidence="1">Peripheral membrane protein</topology>
    </subcellularLocation>
</comment>
<dbReference type="InterPro" id="IPR000237">
    <property type="entry name" value="GRIP_dom"/>
</dbReference>
<dbReference type="PANTHER" id="PTHR23157">
    <property type="entry name" value="GRIP AND COILED-COIL DOMAIN-CONTAINING PROTEIN 1"/>
    <property type="match status" value="1"/>
</dbReference>
<name>A0A146L3I8_LYGHE</name>
<evidence type="ECO:0000313" key="9">
    <source>
        <dbReference type="EMBL" id="JAQ02968.1"/>
    </source>
</evidence>